<evidence type="ECO:0000313" key="3">
    <source>
        <dbReference type="Proteomes" id="UP000193963"/>
    </source>
</evidence>
<dbReference type="SUPFAM" id="SSF110087">
    <property type="entry name" value="DR1885-like metal-binding protein"/>
    <property type="match status" value="1"/>
</dbReference>
<reference evidence="2 3" key="1">
    <citation type="submission" date="2017-03" db="EMBL/GenBank/DDBJ databases">
        <authorList>
            <person name="Afonso C.L."/>
            <person name="Miller P.J."/>
            <person name="Scott M.A."/>
            <person name="Spackman E."/>
            <person name="Goraichik I."/>
            <person name="Dimitrov K.M."/>
            <person name="Suarez D.L."/>
            <person name="Swayne D.E."/>
        </authorList>
    </citation>
    <scope>NUCLEOTIDE SEQUENCE [LARGE SCALE GENOMIC DNA]</scope>
    <source>
        <strain evidence="2 3">CECT 7751</strain>
    </source>
</reference>
<proteinExistence type="predicted"/>
<dbReference type="PROSITE" id="PS51318">
    <property type="entry name" value="TAT"/>
    <property type="match status" value="1"/>
</dbReference>
<organism evidence="2 3">
    <name type="scientific">Pseudooceanicola marinus</name>
    <dbReference type="NCBI Taxonomy" id="396013"/>
    <lineage>
        <taxon>Bacteria</taxon>
        <taxon>Pseudomonadati</taxon>
        <taxon>Pseudomonadota</taxon>
        <taxon>Alphaproteobacteria</taxon>
        <taxon>Rhodobacterales</taxon>
        <taxon>Paracoccaceae</taxon>
        <taxon>Pseudooceanicola</taxon>
    </lineage>
</organism>
<dbReference type="PANTHER" id="PTHR36302">
    <property type="entry name" value="BLR7088 PROTEIN"/>
    <property type="match status" value="1"/>
</dbReference>
<evidence type="ECO:0000256" key="1">
    <source>
        <dbReference type="SAM" id="SignalP"/>
    </source>
</evidence>
<dbReference type="AlphaFoldDB" id="A0A1X6YD35"/>
<feature type="chain" id="PRO_5012485296" description="Copper chaperone PCu(A)C" evidence="1">
    <location>
        <begin position="28"/>
        <end position="200"/>
    </location>
</feature>
<keyword evidence="1" id="KW-0732">Signal</keyword>
<sequence length="200" mass="20226">MKTLTLSARTLTAAALALAVTAGSAAATVALPGATAPVTGFSQRAAPGDACALPISDMVASHDHVMAGPLKLSGGFSRATLPNAPVGGGFLTITNTGDSDDRLIGAESPLAGHMEVHEMAMEGDVMRMRELADGLVIPAGETVELKPGGYHLMLMELQAPLVEGETATITLIFENAGRVEVPLAIGAPNARGPAGHGMSH</sequence>
<feature type="signal peptide" evidence="1">
    <location>
        <begin position="1"/>
        <end position="27"/>
    </location>
</feature>
<protein>
    <recommendedName>
        <fullName evidence="4">Copper chaperone PCu(A)C</fullName>
    </recommendedName>
</protein>
<dbReference type="Gene3D" id="2.60.40.1890">
    <property type="entry name" value="PCu(A)C copper chaperone"/>
    <property type="match status" value="1"/>
</dbReference>
<dbReference type="RefSeq" id="WP_198431832.1">
    <property type="nucleotide sequence ID" value="NZ_FWFN01000001.1"/>
</dbReference>
<gene>
    <name evidence="2" type="ORF">PSM7751_00557</name>
</gene>
<dbReference type="InterPro" id="IPR036182">
    <property type="entry name" value="PCuAC_sf"/>
</dbReference>
<dbReference type="PANTHER" id="PTHR36302:SF1">
    <property type="entry name" value="COPPER CHAPERONE PCU(A)C"/>
    <property type="match status" value="1"/>
</dbReference>
<dbReference type="EMBL" id="FWFN01000001">
    <property type="protein sequence ID" value="SLN17431.1"/>
    <property type="molecule type" value="Genomic_DNA"/>
</dbReference>
<keyword evidence="3" id="KW-1185">Reference proteome</keyword>
<dbReference type="Proteomes" id="UP000193963">
    <property type="component" value="Unassembled WGS sequence"/>
</dbReference>
<dbReference type="InterPro" id="IPR006311">
    <property type="entry name" value="TAT_signal"/>
</dbReference>
<dbReference type="InterPro" id="IPR007410">
    <property type="entry name" value="LpqE-like"/>
</dbReference>
<name>A0A1X6YD35_9RHOB</name>
<evidence type="ECO:0008006" key="4">
    <source>
        <dbReference type="Google" id="ProtNLM"/>
    </source>
</evidence>
<dbReference type="Pfam" id="PF04314">
    <property type="entry name" value="PCuAC"/>
    <property type="match status" value="1"/>
</dbReference>
<dbReference type="InterPro" id="IPR058248">
    <property type="entry name" value="Lxx211020-like"/>
</dbReference>
<accession>A0A1X6YD35</accession>
<evidence type="ECO:0000313" key="2">
    <source>
        <dbReference type="EMBL" id="SLN17431.1"/>
    </source>
</evidence>